<keyword evidence="1" id="KW-1133">Transmembrane helix</keyword>
<protein>
    <submittedName>
        <fullName evidence="3">Zinc finger, CCHC-type</fullName>
    </submittedName>
</protein>
<gene>
    <name evidence="3" type="ORF">E5676_scaffold84G00630</name>
    <name evidence="2" type="ORF">E6C27_scaffold228G001030</name>
</gene>
<sequence>MNLFVLLYYIVTPCLLLTLLFRISYLRKKVSTLPSDAALATTYLRQTNETSFCKNCKLHGHKFANYPTIECRYCHKRGHILNHCPTRPPRPSGHSHKPNFSYKVGSPSVVAATVGVDALNLVVL</sequence>
<feature type="transmembrane region" description="Helical" evidence="1">
    <location>
        <begin position="6"/>
        <end position="25"/>
    </location>
</feature>
<dbReference type="Proteomes" id="UP000321947">
    <property type="component" value="Unassembled WGS sequence"/>
</dbReference>
<proteinExistence type="predicted"/>
<dbReference type="SUPFAM" id="SSF57756">
    <property type="entry name" value="Retrovirus zinc finger-like domains"/>
    <property type="match status" value="1"/>
</dbReference>
<name>A0A5D3CSF6_CUCMM</name>
<dbReference type="Gene3D" id="4.10.60.10">
    <property type="entry name" value="Zinc finger, CCHC-type"/>
    <property type="match status" value="1"/>
</dbReference>
<evidence type="ECO:0000313" key="2">
    <source>
        <dbReference type="EMBL" id="KAA0035304.1"/>
    </source>
</evidence>
<dbReference type="Proteomes" id="UP000321393">
    <property type="component" value="Unassembled WGS sequence"/>
</dbReference>
<reference evidence="4 5" key="1">
    <citation type="submission" date="2019-08" db="EMBL/GenBank/DDBJ databases">
        <title>Draft genome sequences of two oriental melons (Cucumis melo L. var makuwa).</title>
        <authorList>
            <person name="Kwon S.-Y."/>
        </authorList>
    </citation>
    <scope>NUCLEOTIDE SEQUENCE [LARGE SCALE GENOMIC DNA]</scope>
    <source>
        <strain evidence="5">cv. Chang Bougi</strain>
        <strain evidence="4">cv. SW 3</strain>
        <tissue evidence="3">Leaf</tissue>
    </source>
</reference>
<evidence type="ECO:0000313" key="5">
    <source>
        <dbReference type="Proteomes" id="UP000321947"/>
    </source>
</evidence>
<dbReference type="GO" id="GO:0008270">
    <property type="term" value="F:zinc ion binding"/>
    <property type="evidence" value="ECO:0007669"/>
    <property type="project" value="InterPro"/>
</dbReference>
<dbReference type="EMBL" id="SSTD01009331">
    <property type="protein sequence ID" value="TYK14332.1"/>
    <property type="molecule type" value="Genomic_DNA"/>
</dbReference>
<evidence type="ECO:0000313" key="4">
    <source>
        <dbReference type="Proteomes" id="UP000321393"/>
    </source>
</evidence>
<keyword evidence="1" id="KW-0472">Membrane</keyword>
<dbReference type="InterPro" id="IPR036875">
    <property type="entry name" value="Znf_CCHC_sf"/>
</dbReference>
<dbReference type="OrthoDB" id="1706811at2759"/>
<dbReference type="AlphaFoldDB" id="A0A5D3CSF6"/>
<accession>A0A5D3CSF6</accession>
<dbReference type="EMBL" id="SSTE01020126">
    <property type="protein sequence ID" value="KAA0035304.1"/>
    <property type="molecule type" value="Genomic_DNA"/>
</dbReference>
<organism evidence="3 5">
    <name type="scientific">Cucumis melo var. makuwa</name>
    <name type="common">Oriental melon</name>
    <dbReference type="NCBI Taxonomy" id="1194695"/>
    <lineage>
        <taxon>Eukaryota</taxon>
        <taxon>Viridiplantae</taxon>
        <taxon>Streptophyta</taxon>
        <taxon>Embryophyta</taxon>
        <taxon>Tracheophyta</taxon>
        <taxon>Spermatophyta</taxon>
        <taxon>Magnoliopsida</taxon>
        <taxon>eudicotyledons</taxon>
        <taxon>Gunneridae</taxon>
        <taxon>Pentapetalae</taxon>
        <taxon>rosids</taxon>
        <taxon>fabids</taxon>
        <taxon>Cucurbitales</taxon>
        <taxon>Cucurbitaceae</taxon>
        <taxon>Benincaseae</taxon>
        <taxon>Cucumis</taxon>
    </lineage>
</organism>
<evidence type="ECO:0000256" key="1">
    <source>
        <dbReference type="SAM" id="Phobius"/>
    </source>
</evidence>
<comment type="caution">
    <text evidence="3">The sequence shown here is derived from an EMBL/GenBank/DDBJ whole genome shotgun (WGS) entry which is preliminary data.</text>
</comment>
<keyword evidence="1" id="KW-0812">Transmembrane</keyword>
<evidence type="ECO:0000313" key="3">
    <source>
        <dbReference type="EMBL" id="TYK14332.1"/>
    </source>
</evidence>
<dbReference type="GO" id="GO:0003676">
    <property type="term" value="F:nucleic acid binding"/>
    <property type="evidence" value="ECO:0007669"/>
    <property type="project" value="InterPro"/>
</dbReference>